<dbReference type="PATRIC" id="fig|28092.6.peg.29"/>
<dbReference type="InterPro" id="IPR002514">
    <property type="entry name" value="Transposase_8"/>
</dbReference>
<dbReference type="Proteomes" id="UP000033618">
    <property type="component" value="Unassembled WGS sequence"/>
</dbReference>
<dbReference type="EMBL" id="LAQU01000001">
    <property type="protein sequence ID" value="KKB65131.1"/>
    <property type="molecule type" value="Genomic_DNA"/>
</dbReference>
<dbReference type="InterPro" id="IPR009057">
    <property type="entry name" value="Homeodomain-like_sf"/>
</dbReference>
<dbReference type="PANTHER" id="PTHR33215">
    <property type="entry name" value="PROTEIN DISTAL ANTENNA"/>
    <property type="match status" value="1"/>
</dbReference>
<dbReference type="AlphaFoldDB" id="A0A0F5K4T7"/>
<gene>
    <name evidence="1" type="ORF">WM40_00120</name>
</gene>
<name>A0A0F5K4T7_9BURK</name>
<proteinExistence type="predicted"/>
<dbReference type="Gene3D" id="1.10.10.60">
    <property type="entry name" value="Homeodomain-like"/>
    <property type="match status" value="1"/>
</dbReference>
<evidence type="ECO:0000313" key="1">
    <source>
        <dbReference type="EMBL" id="KKB65131.1"/>
    </source>
</evidence>
<dbReference type="SUPFAM" id="SSF46689">
    <property type="entry name" value="Homeodomain-like"/>
    <property type="match status" value="1"/>
</dbReference>
<accession>A0A0F5K4T7</accession>
<sequence length="107" mass="11420">MGEKTVPNRRYTEEFRTQAVRLANSVGHNEAARRLGVPVATIGNWARQQQRAGAASGTSIPTLASRAKPGVSELEAEISRLGKELASAKLDVEILSKATACFAKGSR</sequence>
<dbReference type="InterPro" id="IPR051839">
    <property type="entry name" value="RD_transcriptional_regulator"/>
</dbReference>
<dbReference type="GO" id="GO:0006313">
    <property type="term" value="P:DNA transposition"/>
    <property type="evidence" value="ECO:0007669"/>
    <property type="project" value="InterPro"/>
</dbReference>
<dbReference type="PANTHER" id="PTHR33215:SF13">
    <property type="entry name" value="PROTEIN DISTAL ANTENNA"/>
    <property type="match status" value="1"/>
</dbReference>
<dbReference type="GO" id="GO:0003677">
    <property type="term" value="F:DNA binding"/>
    <property type="evidence" value="ECO:0007669"/>
    <property type="project" value="InterPro"/>
</dbReference>
<dbReference type="GO" id="GO:0004803">
    <property type="term" value="F:transposase activity"/>
    <property type="evidence" value="ECO:0007669"/>
    <property type="project" value="InterPro"/>
</dbReference>
<keyword evidence="2" id="KW-1185">Reference proteome</keyword>
<evidence type="ECO:0000313" key="2">
    <source>
        <dbReference type="Proteomes" id="UP000033618"/>
    </source>
</evidence>
<dbReference type="STRING" id="28092.WM40_00120"/>
<organism evidence="1 2">
    <name type="scientific">Robbsia andropogonis</name>
    <dbReference type="NCBI Taxonomy" id="28092"/>
    <lineage>
        <taxon>Bacteria</taxon>
        <taxon>Pseudomonadati</taxon>
        <taxon>Pseudomonadota</taxon>
        <taxon>Betaproteobacteria</taxon>
        <taxon>Burkholderiales</taxon>
        <taxon>Burkholderiaceae</taxon>
        <taxon>Robbsia</taxon>
    </lineage>
</organism>
<reference evidence="1 2" key="1">
    <citation type="submission" date="2015-03" db="EMBL/GenBank/DDBJ databases">
        <title>Draft Genome Sequence of Burkholderia andropogonis type strain ICMP2807, isolated from Sorghum bicolor.</title>
        <authorList>
            <person name="Lopes-Santos L."/>
            <person name="Castro D.B."/>
            <person name="Ottoboni L.M."/>
            <person name="Park D."/>
            <person name="Weirc B.S."/>
            <person name="Destefano S.A."/>
        </authorList>
    </citation>
    <scope>NUCLEOTIDE SEQUENCE [LARGE SCALE GENOMIC DNA]</scope>
    <source>
        <strain evidence="1 2">ICMP2807</strain>
    </source>
</reference>
<protein>
    <submittedName>
        <fullName evidence="1">Transposase</fullName>
    </submittedName>
</protein>
<dbReference type="Pfam" id="PF01527">
    <property type="entry name" value="HTH_Tnp_1"/>
    <property type="match status" value="1"/>
</dbReference>
<comment type="caution">
    <text evidence="1">The sequence shown here is derived from an EMBL/GenBank/DDBJ whole genome shotgun (WGS) entry which is preliminary data.</text>
</comment>